<feature type="domain" description="MHD" evidence="13">
    <location>
        <begin position="283"/>
        <end position="537"/>
    </location>
</feature>
<evidence type="ECO:0000256" key="6">
    <source>
        <dbReference type="ARBA" id="ARBA00023034"/>
    </source>
</evidence>
<keyword evidence="2 9" id="KW-0813">Transport</keyword>
<dbReference type="Gene3D" id="3.30.450.60">
    <property type="match status" value="1"/>
</dbReference>
<dbReference type="FunCoup" id="G8JUT6">
    <property type="interactions" value="1140"/>
</dbReference>
<dbReference type="CDD" id="cd09254">
    <property type="entry name" value="AP_delta-COPI_MHD"/>
    <property type="match status" value="1"/>
</dbReference>
<dbReference type="OMA" id="VQFRTHP"/>
<feature type="compositionally biased region" description="Low complexity" evidence="12">
    <location>
        <begin position="259"/>
        <end position="272"/>
    </location>
</feature>
<feature type="compositionally biased region" description="Polar residues" evidence="12">
    <location>
        <begin position="228"/>
        <end position="241"/>
    </location>
</feature>
<dbReference type="PANTHER" id="PTHR10121">
    <property type="entry name" value="COATOMER SUBUNIT DELTA"/>
    <property type="match status" value="1"/>
</dbReference>
<keyword evidence="8 9" id="KW-0968">Cytoplasmic vesicle</keyword>
<dbReference type="STRING" id="931890.G8JUT6"/>
<dbReference type="KEGG" id="erc:Ecym_6007"/>
<sequence>MVVLAVSITTKSGKPLLSRQFRDITKDRVMELLSNFQNLVASSSREHTFVEEEHVRYIYIPFDDYYIILITNRQSNIIQDMDTLNLFSQTVNSNLKGFSEEDMLNSAFDILGSFDEIISLGYKESLSLSQINTFLSMESHEEKIQEIIERNKEFEAAEERKRRELEISKKEFARRQGKLPPSWNDNMKFQGSNMSNAYNSYYSNASPAAQQSFKHLQQQQHTIEDGSFPTSPAASAINTPRGSGMKLTGKRGINVPDLSAKTSASPSKPAVSMLQSDEVKKINNGILVSVKETISAEISRDGSVTTSELKGVLELRINDPDLARARILLDPKVEVKDRSFQFKTHPNVDKNLFMSSKIIGLKDPQKAFPSNDQSLGVLRWRKVGSSDDNSLIPLNVSTWVSPSSDGTFDITLEYDINEEYNQQLKDLRFVVPIYTTNATIKEDANEVNGSIESIDEEHGVIIRVDPIAPGESGVVGFTIKALDEDALFPMSVVFSNPDEESIFSQVAVAQVQSSTEEGKQLPFDVTSTLRTDEYVIV</sequence>
<dbReference type="InParanoid" id="G8JUT6"/>
<dbReference type="PROSITE" id="PS51072">
    <property type="entry name" value="MHD"/>
    <property type="match status" value="1"/>
</dbReference>
<evidence type="ECO:0000259" key="13">
    <source>
        <dbReference type="PROSITE" id="PS51072"/>
    </source>
</evidence>
<dbReference type="FunFam" id="3.30.450.60:FF:000020">
    <property type="entry name" value="Coatomer subunit delta"/>
    <property type="match status" value="1"/>
</dbReference>
<evidence type="ECO:0000256" key="9">
    <source>
        <dbReference type="RuleBase" id="RU364018"/>
    </source>
</evidence>
<keyword evidence="7 9" id="KW-0472">Membrane</keyword>
<dbReference type="Proteomes" id="UP000006790">
    <property type="component" value="Chromosome 6"/>
</dbReference>
<keyword evidence="3 9" id="KW-0963">Cytoplasm</keyword>
<evidence type="ECO:0000313" key="14">
    <source>
        <dbReference type="EMBL" id="AET40415.1"/>
    </source>
</evidence>
<organism evidence="14 15">
    <name type="scientific">Eremothecium cymbalariae (strain CBS 270.75 / DBVPG 7215 / KCTC 17166 / NRRL Y-17582)</name>
    <name type="common">Yeast</name>
    <dbReference type="NCBI Taxonomy" id="931890"/>
    <lineage>
        <taxon>Eukaryota</taxon>
        <taxon>Fungi</taxon>
        <taxon>Dikarya</taxon>
        <taxon>Ascomycota</taxon>
        <taxon>Saccharomycotina</taxon>
        <taxon>Saccharomycetes</taxon>
        <taxon>Saccharomycetales</taxon>
        <taxon>Saccharomycetaceae</taxon>
        <taxon>Eremothecium</taxon>
    </lineage>
</organism>
<evidence type="ECO:0000256" key="5">
    <source>
        <dbReference type="ARBA" id="ARBA00022927"/>
    </source>
</evidence>
<dbReference type="FunFam" id="2.60.40.1170:FF:000039">
    <property type="entry name" value="Coatomer subunit delta"/>
    <property type="match status" value="1"/>
</dbReference>
<dbReference type="RefSeq" id="XP_003647232.1">
    <property type="nucleotide sequence ID" value="XM_003647184.1"/>
</dbReference>
<dbReference type="HOGENOM" id="CLU_019988_3_0_1"/>
<dbReference type="GO" id="GO:0090167">
    <property type="term" value="P:Golgi distribution to daughter cells"/>
    <property type="evidence" value="ECO:0007669"/>
    <property type="project" value="EnsemblFungi"/>
</dbReference>
<evidence type="ECO:0000256" key="8">
    <source>
        <dbReference type="ARBA" id="ARBA00023329"/>
    </source>
</evidence>
<comment type="subunit">
    <text evidence="9">Oligomeric complex that consists of at least the alpha, beta, beta', gamma, delta, epsilon and zeta subunits.</text>
</comment>
<dbReference type="GO" id="GO:0006888">
    <property type="term" value="P:endoplasmic reticulum to Golgi vesicle-mediated transport"/>
    <property type="evidence" value="ECO:0007669"/>
    <property type="project" value="EnsemblFungi"/>
</dbReference>
<keyword evidence="6 9" id="KW-0333">Golgi apparatus</keyword>
<dbReference type="PANTHER" id="PTHR10121:SF0">
    <property type="entry name" value="COATOMER SUBUNIT DELTA"/>
    <property type="match status" value="1"/>
</dbReference>
<evidence type="ECO:0000313" key="15">
    <source>
        <dbReference type="Proteomes" id="UP000006790"/>
    </source>
</evidence>
<protein>
    <recommendedName>
        <fullName evidence="9">Coatomer subunit delta</fullName>
    </recommendedName>
</protein>
<dbReference type="Gene3D" id="2.60.40.1170">
    <property type="entry name" value="Mu homology domain, subdomain B"/>
    <property type="match status" value="2"/>
</dbReference>
<dbReference type="AlphaFoldDB" id="G8JUT6"/>
<keyword evidence="11" id="KW-0175">Coiled coil</keyword>
<dbReference type="GO" id="GO:0006890">
    <property type="term" value="P:retrograde vesicle-mediated transport, Golgi to endoplasmic reticulum"/>
    <property type="evidence" value="ECO:0007669"/>
    <property type="project" value="UniProtKB-UniRule"/>
</dbReference>
<dbReference type="GO" id="GO:0015031">
    <property type="term" value="P:protein transport"/>
    <property type="evidence" value="ECO:0007669"/>
    <property type="project" value="UniProtKB-KW"/>
</dbReference>
<accession>G8JUT6</accession>
<dbReference type="SUPFAM" id="SSF64356">
    <property type="entry name" value="SNARE-like"/>
    <property type="match status" value="1"/>
</dbReference>
<evidence type="ECO:0000256" key="2">
    <source>
        <dbReference type="ARBA" id="ARBA00022448"/>
    </source>
</evidence>
<reference evidence="15" key="1">
    <citation type="journal article" date="2012" name="G3 (Bethesda)">
        <title>Pichia sorbitophila, an interspecies yeast hybrid reveals early steps of genome resolution following polyploidization.</title>
        <authorList>
            <person name="Leh Louis V."/>
            <person name="Despons L."/>
            <person name="Friedrich A."/>
            <person name="Martin T."/>
            <person name="Durrens P."/>
            <person name="Casaregola S."/>
            <person name="Neuveglise C."/>
            <person name="Fairhead C."/>
            <person name="Marck C."/>
            <person name="Cruz J.A."/>
            <person name="Straub M.L."/>
            <person name="Kugler V."/>
            <person name="Sacerdot C."/>
            <person name="Uzunov Z."/>
            <person name="Thierry A."/>
            <person name="Weiss S."/>
            <person name="Bleykasten C."/>
            <person name="De Montigny J."/>
            <person name="Jacques N."/>
            <person name="Jung P."/>
            <person name="Lemaire M."/>
            <person name="Mallet S."/>
            <person name="Morel G."/>
            <person name="Richard G.F."/>
            <person name="Sarkar A."/>
            <person name="Savel G."/>
            <person name="Schacherer J."/>
            <person name="Seret M.L."/>
            <person name="Talla E."/>
            <person name="Samson G."/>
            <person name="Jubin C."/>
            <person name="Poulain J."/>
            <person name="Vacherie B."/>
            <person name="Barbe V."/>
            <person name="Pelletier E."/>
            <person name="Sherman D.J."/>
            <person name="Westhof E."/>
            <person name="Weissenbach J."/>
            <person name="Baret P.V."/>
            <person name="Wincker P."/>
            <person name="Gaillardin C."/>
            <person name="Dujon B."/>
            <person name="Souciet J.L."/>
        </authorList>
    </citation>
    <scope>NUCLEOTIDE SEQUENCE [LARGE SCALE GENOMIC DNA]</scope>
    <source>
        <strain evidence="15">CBS 270.75 / DBVPG 7215 / KCTC 17166 / NRRL Y-17582</strain>
    </source>
</reference>
<dbReference type="GO" id="GO:0030126">
    <property type="term" value="C:COPI vesicle coat"/>
    <property type="evidence" value="ECO:0007669"/>
    <property type="project" value="UniProtKB-UniRule"/>
</dbReference>
<proteinExistence type="inferred from homology"/>
<dbReference type="InterPro" id="IPR011012">
    <property type="entry name" value="Longin-like_dom_sf"/>
</dbReference>
<evidence type="ECO:0000256" key="7">
    <source>
        <dbReference type="ARBA" id="ARBA00023136"/>
    </source>
</evidence>
<dbReference type="InterPro" id="IPR022775">
    <property type="entry name" value="AP_mu_sigma_su"/>
</dbReference>
<dbReference type="CDD" id="cd14830">
    <property type="entry name" value="Delta_COP_N"/>
    <property type="match status" value="1"/>
</dbReference>
<evidence type="ECO:0000256" key="1">
    <source>
        <dbReference type="ARBA" id="ARBA00010516"/>
    </source>
</evidence>
<gene>
    <name evidence="14" type="ordered locus">Ecym_6007</name>
</gene>
<evidence type="ECO:0000256" key="11">
    <source>
        <dbReference type="SAM" id="Coils"/>
    </source>
</evidence>
<dbReference type="OrthoDB" id="10266042at2759"/>
<feature type="coiled-coil region" evidence="11">
    <location>
        <begin position="137"/>
        <end position="171"/>
    </location>
</feature>
<dbReference type="Pfam" id="PF01217">
    <property type="entry name" value="Clat_adaptor_s"/>
    <property type="match status" value="1"/>
</dbReference>
<keyword evidence="4 9" id="KW-0931">ER-Golgi transport</keyword>
<dbReference type="GeneID" id="11472153"/>
<dbReference type="InterPro" id="IPR027059">
    <property type="entry name" value="Coatomer_dsu"/>
</dbReference>
<feature type="region of interest" description="Disordered" evidence="12">
    <location>
        <begin position="222"/>
        <end position="272"/>
    </location>
</feature>
<evidence type="ECO:0000256" key="10">
    <source>
        <dbReference type="RuleBase" id="RU366052"/>
    </source>
</evidence>
<comment type="function">
    <text evidence="9">The coatomer is a cytosolic protein complex that binds to dilysine motifs and reversibly associates with Golgi non-clathrin-coated vesicles, which further mediate biosynthetic protein transport from the ER, via the Golgi up to the trans Golgi network. Coatomer complex is required for budding from Golgi membranes, and is essential for the retrograde Golgi-to-ER transport of dilysine-tagged proteins.</text>
</comment>
<comment type="subcellular location">
    <subcellularLocation>
        <location evidence="9 10">Cytoplasm</location>
    </subcellularLocation>
    <subcellularLocation>
        <location evidence="9 10">Cytoplasmic vesicle</location>
        <location evidence="9 10">COPI-coated vesicle membrane</location>
        <topology evidence="9 10">Peripheral membrane protein</topology>
        <orientation evidence="9 10">Cytoplasmic side</orientation>
    </subcellularLocation>
    <subcellularLocation>
        <location evidence="9 10">Golgi apparatus membrane</location>
        <topology evidence="9 10">Peripheral membrane protein</topology>
        <orientation evidence="9 10">Cytoplasmic side</orientation>
    </subcellularLocation>
</comment>
<dbReference type="InterPro" id="IPR028565">
    <property type="entry name" value="MHD"/>
</dbReference>
<dbReference type="GO" id="GO:0000139">
    <property type="term" value="C:Golgi membrane"/>
    <property type="evidence" value="ECO:0007669"/>
    <property type="project" value="UniProtKB-SubCell"/>
</dbReference>
<evidence type="ECO:0000256" key="4">
    <source>
        <dbReference type="ARBA" id="ARBA00022892"/>
    </source>
</evidence>
<dbReference type="Pfam" id="PF00928">
    <property type="entry name" value="Adap_comp_sub"/>
    <property type="match status" value="1"/>
</dbReference>
<name>G8JUT6_ERECY</name>
<dbReference type="EMBL" id="CP002502">
    <property type="protein sequence ID" value="AET40415.1"/>
    <property type="molecule type" value="Genomic_DNA"/>
</dbReference>
<keyword evidence="15" id="KW-1185">Reference proteome</keyword>
<keyword evidence="5 9" id="KW-0653">Protein transport</keyword>
<dbReference type="SUPFAM" id="SSF49447">
    <property type="entry name" value="Second domain of Mu2 adaptin subunit (ap50) of ap2 adaptor"/>
    <property type="match status" value="1"/>
</dbReference>
<comment type="similarity">
    <text evidence="1 9">Belongs to the adaptor complexes medium subunit family. Delta-COP subfamily.</text>
</comment>
<evidence type="ECO:0000256" key="12">
    <source>
        <dbReference type="SAM" id="MobiDB-lite"/>
    </source>
</evidence>
<evidence type="ECO:0000256" key="3">
    <source>
        <dbReference type="ARBA" id="ARBA00022490"/>
    </source>
</evidence>
<dbReference type="eggNOG" id="KOG2635">
    <property type="taxonomic scope" value="Eukaryota"/>
</dbReference>
<dbReference type="InterPro" id="IPR036168">
    <property type="entry name" value="AP2_Mu_C_sf"/>
</dbReference>